<dbReference type="InterPro" id="IPR036257">
    <property type="entry name" value="Cyt_c_oxidase_su2_TM_sf"/>
</dbReference>
<evidence type="ECO:0000259" key="18">
    <source>
        <dbReference type="PROSITE" id="PS50857"/>
    </source>
</evidence>
<evidence type="ECO:0000256" key="1">
    <source>
        <dbReference type="ARBA" id="ARBA00004141"/>
    </source>
</evidence>
<feature type="transmembrane region" description="Helical" evidence="17">
    <location>
        <begin position="38"/>
        <end position="62"/>
    </location>
</feature>
<keyword evidence="9" id="KW-1278">Translocase</keyword>
<evidence type="ECO:0000256" key="7">
    <source>
        <dbReference type="ARBA" id="ARBA00022692"/>
    </source>
</evidence>
<dbReference type="PROSITE" id="PS00078">
    <property type="entry name" value="COX2"/>
    <property type="match status" value="1"/>
</dbReference>
<name>A0ABP8HZY3_9BURK</name>
<evidence type="ECO:0000256" key="2">
    <source>
        <dbReference type="ARBA" id="ARBA00004418"/>
    </source>
</evidence>
<dbReference type="Pfam" id="PF00116">
    <property type="entry name" value="COX2"/>
    <property type="match status" value="1"/>
</dbReference>
<evidence type="ECO:0000256" key="11">
    <source>
        <dbReference type="ARBA" id="ARBA00022989"/>
    </source>
</evidence>
<dbReference type="PRINTS" id="PR01166">
    <property type="entry name" value="CYCOXIDASEII"/>
</dbReference>
<evidence type="ECO:0000256" key="16">
    <source>
        <dbReference type="PROSITE-ProRule" id="PRU00433"/>
    </source>
</evidence>
<evidence type="ECO:0000256" key="9">
    <source>
        <dbReference type="ARBA" id="ARBA00022967"/>
    </source>
</evidence>
<evidence type="ECO:0000256" key="8">
    <source>
        <dbReference type="ARBA" id="ARBA00022723"/>
    </source>
</evidence>
<dbReference type="InterPro" id="IPR002429">
    <property type="entry name" value="CcO_II-like_C"/>
</dbReference>
<feature type="domain" description="Cytochrome c" evidence="19">
    <location>
        <begin position="289"/>
        <end position="383"/>
    </location>
</feature>
<dbReference type="Gene3D" id="2.60.40.420">
    <property type="entry name" value="Cupredoxins - blue copper proteins"/>
    <property type="match status" value="1"/>
</dbReference>
<comment type="subcellular location">
    <subcellularLocation>
        <location evidence="1">Membrane</location>
        <topology evidence="1">Multi-pass membrane protein</topology>
    </subcellularLocation>
    <subcellularLocation>
        <location evidence="2">Periplasm</location>
    </subcellularLocation>
</comment>
<dbReference type="PANTHER" id="PTHR22888:SF9">
    <property type="entry name" value="CYTOCHROME C OXIDASE SUBUNIT 2"/>
    <property type="match status" value="1"/>
</dbReference>
<dbReference type="SUPFAM" id="SSF46626">
    <property type="entry name" value="Cytochrome c"/>
    <property type="match status" value="1"/>
</dbReference>
<dbReference type="Gene3D" id="1.10.760.10">
    <property type="entry name" value="Cytochrome c-like domain"/>
    <property type="match status" value="1"/>
</dbReference>
<evidence type="ECO:0000313" key="21">
    <source>
        <dbReference type="Proteomes" id="UP001500975"/>
    </source>
</evidence>
<dbReference type="Pfam" id="PF00034">
    <property type="entry name" value="Cytochrom_C"/>
    <property type="match status" value="1"/>
</dbReference>
<dbReference type="PANTHER" id="PTHR22888">
    <property type="entry name" value="CYTOCHROME C OXIDASE, SUBUNIT II"/>
    <property type="match status" value="1"/>
</dbReference>
<evidence type="ECO:0000313" key="20">
    <source>
        <dbReference type="EMBL" id="GAA4348486.1"/>
    </source>
</evidence>
<dbReference type="PROSITE" id="PS51007">
    <property type="entry name" value="CYTC"/>
    <property type="match status" value="1"/>
</dbReference>
<comment type="similarity">
    <text evidence="3">Belongs to the cytochrome c oxidase subunit 2 family.</text>
</comment>
<keyword evidence="7 17" id="KW-0812">Transmembrane</keyword>
<dbReference type="PROSITE" id="PS50857">
    <property type="entry name" value="COX2_CUA"/>
    <property type="match status" value="1"/>
</dbReference>
<keyword evidence="12 16" id="KW-0408">Iron</keyword>
<reference evidence="21" key="1">
    <citation type="journal article" date="2019" name="Int. J. Syst. Evol. Microbiol.">
        <title>The Global Catalogue of Microorganisms (GCM) 10K type strain sequencing project: providing services to taxonomists for standard genome sequencing and annotation.</title>
        <authorList>
            <consortium name="The Broad Institute Genomics Platform"/>
            <consortium name="The Broad Institute Genome Sequencing Center for Infectious Disease"/>
            <person name="Wu L."/>
            <person name="Ma J."/>
        </authorList>
    </citation>
    <scope>NUCLEOTIDE SEQUENCE [LARGE SCALE GENOMIC DNA]</scope>
    <source>
        <strain evidence="21">JCM 17804</strain>
    </source>
</reference>
<keyword evidence="13" id="KW-0186">Copper</keyword>
<proteinExistence type="inferred from homology"/>
<dbReference type="InterPro" id="IPR009056">
    <property type="entry name" value="Cyt_c-like_dom"/>
</dbReference>
<dbReference type="EMBL" id="BAABGJ010000057">
    <property type="protein sequence ID" value="GAA4348486.1"/>
    <property type="molecule type" value="Genomic_DNA"/>
</dbReference>
<keyword evidence="8 16" id="KW-0479">Metal-binding</keyword>
<sequence>MIMAAVLALIVVASVVFHAVNPWWFTPLASNWKSMDDTITITLVITGIFFVGVNLFLAYTVVRYRHREGDRAAHEPLGRSEGENRSRRRRYLSEPENKRLERWLIGISAVGIMALLAPGLVVYASYVKAPPDALTVEVLGQQWQWRFRMPGGDHKLGLTETRFVTPTNPFGLDPSDPAGQDDILVSDQEIHVPLGRPVHMILRSHDVLHDFFAPNFRARMNMVPGQISTFWFTPTVAGRFEAMCSQLCGVGHPNMRAFVVVEDAAAYQAWLKDLQTFAMTQRPPSTEGGPAAQGRALADAKGCVACHSIDGSPRVGPSWKGLYGKNETLRDGGTALVDDAYLRAFIRDPQAARGVKGFAPVMPKIPLSDDELSALVAFIRTLGAAPPAGASEQKAQR</sequence>
<accession>A0ABP8HZY3</accession>
<evidence type="ECO:0000256" key="10">
    <source>
        <dbReference type="ARBA" id="ARBA00022982"/>
    </source>
</evidence>
<keyword evidence="11 17" id="KW-1133">Transmembrane helix</keyword>
<feature type="transmembrane region" description="Helical" evidence="17">
    <location>
        <begin position="103"/>
        <end position="126"/>
    </location>
</feature>
<evidence type="ECO:0000256" key="6">
    <source>
        <dbReference type="ARBA" id="ARBA00022617"/>
    </source>
</evidence>
<protein>
    <recommendedName>
        <fullName evidence="4">cytochrome-c oxidase</fullName>
        <ecNumber evidence="4">7.1.1.9</ecNumber>
    </recommendedName>
</protein>
<evidence type="ECO:0000256" key="5">
    <source>
        <dbReference type="ARBA" id="ARBA00022448"/>
    </source>
</evidence>
<keyword evidence="10" id="KW-0249">Electron transport</keyword>
<evidence type="ECO:0000256" key="12">
    <source>
        <dbReference type="ARBA" id="ARBA00023004"/>
    </source>
</evidence>
<dbReference type="EC" id="7.1.1.9" evidence="4"/>
<dbReference type="RefSeq" id="WP_345539420.1">
    <property type="nucleotide sequence ID" value="NZ_BAABGJ010000057.1"/>
</dbReference>
<evidence type="ECO:0000256" key="14">
    <source>
        <dbReference type="ARBA" id="ARBA00023136"/>
    </source>
</evidence>
<evidence type="ECO:0000256" key="4">
    <source>
        <dbReference type="ARBA" id="ARBA00012949"/>
    </source>
</evidence>
<dbReference type="CDD" id="cd13919">
    <property type="entry name" value="CuRO_HCO_II_like_5"/>
    <property type="match status" value="1"/>
</dbReference>
<organism evidence="20 21">
    <name type="scientific">Variovorax defluvii</name>
    <dbReference type="NCBI Taxonomy" id="913761"/>
    <lineage>
        <taxon>Bacteria</taxon>
        <taxon>Pseudomonadati</taxon>
        <taxon>Pseudomonadota</taxon>
        <taxon>Betaproteobacteria</taxon>
        <taxon>Burkholderiales</taxon>
        <taxon>Comamonadaceae</taxon>
        <taxon>Variovorax</taxon>
    </lineage>
</organism>
<evidence type="ECO:0000256" key="17">
    <source>
        <dbReference type="SAM" id="Phobius"/>
    </source>
</evidence>
<keyword evidence="14 17" id="KW-0472">Membrane</keyword>
<feature type="domain" description="Cytochrome oxidase subunit II copper A binding" evidence="18">
    <location>
        <begin position="131"/>
        <end position="273"/>
    </location>
</feature>
<comment type="catalytic activity">
    <reaction evidence="15">
        <text>4 Fe(II)-[cytochrome c] + O2 + 8 H(+)(in) = 4 Fe(III)-[cytochrome c] + 2 H2O + 4 H(+)(out)</text>
        <dbReference type="Rhea" id="RHEA:11436"/>
        <dbReference type="Rhea" id="RHEA-COMP:10350"/>
        <dbReference type="Rhea" id="RHEA-COMP:14399"/>
        <dbReference type="ChEBI" id="CHEBI:15377"/>
        <dbReference type="ChEBI" id="CHEBI:15378"/>
        <dbReference type="ChEBI" id="CHEBI:15379"/>
        <dbReference type="ChEBI" id="CHEBI:29033"/>
        <dbReference type="ChEBI" id="CHEBI:29034"/>
        <dbReference type="EC" id="7.1.1.9"/>
    </reaction>
</comment>
<dbReference type="InterPro" id="IPR036909">
    <property type="entry name" value="Cyt_c-like_dom_sf"/>
</dbReference>
<keyword evidence="21" id="KW-1185">Reference proteome</keyword>
<comment type="caution">
    <text evidence="20">The sequence shown here is derived from an EMBL/GenBank/DDBJ whole genome shotgun (WGS) entry which is preliminary data.</text>
</comment>
<gene>
    <name evidence="20" type="ORF">GCM10023165_34340</name>
</gene>
<evidence type="ECO:0000259" key="19">
    <source>
        <dbReference type="PROSITE" id="PS51007"/>
    </source>
</evidence>
<dbReference type="InterPro" id="IPR001505">
    <property type="entry name" value="Copper_CuA"/>
</dbReference>
<keyword evidence="6 16" id="KW-0349">Heme</keyword>
<evidence type="ECO:0000256" key="15">
    <source>
        <dbReference type="ARBA" id="ARBA00047816"/>
    </source>
</evidence>
<evidence type="ECO:0000256" key="13">
    <source>
        <dbReference type="ARBA" id="ARBA00023008"/>
    </source>
</evidence>
<evidence type="ECO:0000256" key="3">
    <source>
        <dbReference type="ARBA" id="ARBA00007866"/>
    </source>
</evidence>
<dbReference type="InterPro" id="IPR008972">
    <property type="entry name" value="Cupredoxin"/>
</dbReference>
<dbReference type="SUPFAM" id="SSF49503">
    <property type="entry name" value="Cupredoxins"/>
    <property type="match status" value="1"/>
</dbReference>
<keyword evidence="5" id="KW-0813">Transport</keyword>
<dbReference type="InterPro" id="IPR045187">
    <property type="entry name" value="CcO_II"/>
</dbReference>
<dbReference type="Gene3D" id="1.10.287.90">
    <property type="match status" value="1"/>
</dbReference>
<dbReference type="Proteomes" id="UP001500975">
    <property type="component" value="Unassembled WGS sequence"/>
</dbReference>